<evidence type="ECO:0000256" key="2">
    <source>
        <dbReference type="ARBA" id="ARBA00023125"/>
    </source>
</evidence>
<feature type="transmembrane region" description="Helical" evidence="4">
    <location>
        <begin position="357"/>
        <end position="373"/>
    </location>
</feature>
<keyword evidence="4" id="KW-0812">Transmembrane</keyword>
<feature type="transmembrane region" description="Helical" evidence="4">
    <location>
        <begin position="152"/>
        <end position="172"/>
    </location>
</feature>
<sequence length="533" mass="54855">MMAKSFAAGTRPQPSRGLLVLLVLGLAGLFSSLLIYSGTVIGFLRFPVFRIDATPVGFMGLFAETTLLVGTLVGIALVAVSIRRIRSIPFTALGACAAVAYLCCALGFGFACYFAVDVPAVYPLLGVAAGVADSGLVLVWGRVCARRLPMRLALVVVGAASALSAGIDFLYGCLPLEGMLALLFVCSALAAVIPLAVHEPQVVEEVVDSESLPAAVPDVAEEGRVVLGSRPALASLFDVAGMSSLGLVAFAFVMAVMRTAFNEGQGAYLGALALSGVGIVAFALLKRGPFLLPGGLQQTFLPMCALVVLAGGSITATLDAGAAVSDWLTYGLYSVAAVLTLATLCAVAHAGEFSADLVFSVALCAFCGASFIGQQVGGALPDEMISVAVTITTTLYAFALVLVSYVRRRSEARGALSEVDDALPAQDGAAWGIGPADDVAAKMGAAPSSDASGASVAAEAASLAQRCAALADAHSLTAREREILPYLAEGHNGSYIASVLFISPNTARTHIHNIYRKLDVSSREDILRLTRSK</sequence>
<feature type="transmembrane region" description="Helical" evidence="4">
    <location>
        <begin position="299"/>
        <end position="318"/>
    </location>
</feature>
<feature type="transmembrane region" description="Helical" evidence="4">
    <location>
        <begin position="178"/>
        <end position="197"/>
    </location>
</feature>
<dbReference type="CDD" id="cd06170">
    <property type="entry name" value="LuxR_C_like"/>
    <property type="match status" value="1"/>
</dbReference>
<evidence type="ECO:0000313" key="6">
    <source>
        <dbReference type="EMBL" id="MEC4175229.1"/>
    </source>
</evidence>
<protein>
    <submittedName>
        <fullName evidence="6">Helix-turn-helix transcriptional regulator</fullName>
    </submittedName>
</protein>
<dbReference type="Proteomes" id="UP001349994">
    <property type="component" value="Unassembled WGS sequence"/>
</dbReference>
<feature type="transmembrane region" description="Helical" evidence="4">
    <location>
        <begin position="92"/>
        <end position="116"/>
    </location>
</feature>
<feature type="transmembrane region" description="Helical" evidence="4">
    <location>
        <begin position="330"/>
        <end position="350"/>
    </location>
</feature>
<keyword evidence="7" id="KW-1185">Reference proteome</keyword>
<dbReference type="PANTHER" id="PTHR44688">
    <property type="entry name" value="DNA-BINDING TRANSCRIPTIONAL ACTIVATOR DEVR_DOSR"/>
    <property type="match status" value="1"/>
</dbReference>
<reference evidence="6 7" key="1">
    <citation type="submission" date="2024-01" db="EMBL/GenBank/DDBJ databases">
        <title>novel species in genus Adlercreutzia.</title>
        <authorList>
            <person name="Liu X."/>
        </authorList>
    </citation>
    <scope>NUCLEOTIDE SEQUENCE [LARGE SCALE GENOMIC DNA]</scope>
    <source>
        <strain evidence="6 7">R7</strain>
    </source>
</reference>
<dbReference type="InterPro" id="IPR036388">
    <property type="entry name" value="WH-like_DNA-bd_sf"/>
</dbReference>
<gene>
    <name evidence="6" type="ORF">VIN30_02060</name>
</gene>
<proteinExistence type="predicted"/>
<dbReference type="Pfam" id="PF00196">
    <property type="entry name" value="GerE"/>
    <property type="match status" value="1"/>
</dbReference>
<feature type="transmembrane region" description="Helical" evidence="4">
    <location>
        <begin position="267"/>
        <end position="287"/>
    </location>
</feature>
<dbReference type="SMART" id="SM00421">
    <property type="entry name" value="HTH_LUXR"/>
    <property type="match status" value="1"/>
</dbReference>
<keyword evidence="2" id="KW-0238">DNA-binding</keyword>
<evidence type="ECO:0000256" key="4">
    <source>
        <dbReference type="SAM" id="Phobius"/>
    </source>
</evidence>
<keyword evidence="4" id="KW-0472">Membrane</keyword>
<dbReference type="PROSITE" id="PS50043">
    <property type="entry name" value="HTH_LUXR_2"/>
    <property type="match status" value="1"/>
</dbReference>
<organism evidence="6 7">
    <name type="scientific">Adlercreutzia wanghongyangiae</name>
    <dbReference type="NCBI Taxonomy" id="3111451"/>
    <lineage>
        <taxon>Bacteria</taxon>
        <taxon>Bacillati</taxon>
        <taxon>Actinomycetota</taxon>
        <taxon>Coriobacteriia</taxon>
        <taxon>Eggerthellales</taxon>
        <taxon>Eggerthellaceae</taxon>
        <taxon>Adlercreutzia</taxon>
    </lineage>
</organism>
<evidence type="ECO:0000259" key="5">
    <source>
        <dbReference type="PROSITE" id="PS50043"/>
    </source>
</evidence>
<dbReference type="PRINTS" id="PR00038">
    <property type="entry name" value="HTHLUXR"/>
</dbReference>
<dbReference type="SUPFAM" id="SSF46894">
    <property type="entry name" value="C-terminal effector domain of the bipartite response regulators"/>
    <property type="match status" value="1"/>
</dbReference>
<evidence type="ECO:0000256" key="1">
    <source>
        <dbReference type="ARBA" id="ARBA00023015"/>
    </source>
</evidence>
<dbReference type="InterPro" id="IPR016032">
    <property type="entry name" value="Sig_transdc_resp-reg_C-effctor"/>
</dbReference>
<feature type="transmembrane region" description="Helical" evidence="4">
    <location>
        <begin position="239"/>
        <end position="261"/>
    </location>
</feature>
<feature type="transmembrane region" description="Helical" evidence="4">
    <location>
        <begin position="385"/>
        <end position="406"/>
    </location>
</feature>
<name>A0ABU6IFL0_9ACTN</name>
<keyword evidence="3" id="KW-0804">Transcription</keyword>
<keyword evidence="1" id="KW-0805">Transcription regulation</keyword>
<dbReference type="InterPro" id="IPR000792">
    <property type="entry name" value="Tscrpt_reg_LuxR_C"/>
</dbReference>
<keyword evidence="4" id="KW-1133">Transmembrane helix</keyword>
<feature type="transmembrane region" description="Helical" evidence="4">
    <location>
        <begin position="61"/>
        <end position="80"/>
    </location>
</feature>
<dbReference type="EMBL" id="JAYMFF010000002">
    <property type="protein sequence ID" value="MEC4175229.1"/>
    <property type="molecule type" value="Genomic_DNA"/>
</dbReference>
<dbReference type="PANTHER" id="PTHR44688:SF16">
    <property type="entry name" value="DNA-BINDING TRANSCRIPTIONAL ACTIVATOR DEVR_DOSR"/>
    <property type="match status" value="1"/>
</dbReference>
<evidence type="ECO:0000256" key="3">
    <source>
        <dbReference type="ARBA" id="ARBA00023163"/>
    </source>
</evidence>
<accession>A0ABU6IFL0</accession>
<comment type="caution">
    <text evidence="6">The sequence shown here is derived from an EMBL/GenBank/DDBJ whole genome shotgun (WGS) entry which is preliminary data.</text>
</comment>
<dbReference type="RefSeq" id="WP_338208886.1">
    <property type="nucleotide sequence ID" value="NZ_JAYMFF010000002.1"/>
</dbReference>
<feature type="domain" description="HTH luxR-type" evidence="5">
    <location>
        <begin position="469"/>
        <end position="533"/>
    </location>
</feature>
<feature type="transmembrane region" description="Helical" evidence="4">
    <location>
        <begin position="122"/>
        <end position="140"/>
    </location>
</feature>
<evidence type="ECO:0000313" key="7">
    <source>
        <dbReference type="Proteomes" id="UP001349994"/>
    </source>
</evidence>
<dbReference type="Gene3D" id="1.10.10.10">
    <property type="entry name" value="Winged helix-like DNA-binding domain superfamily/Winged helix DNA-binding domain"/>
    <property type="match status" value="1"/>
</dbReference>